<dbReference type="GO" id="GO:0045892">
    <property type="term" value="P:negative regulation of DNA-templated transcription"/>
    <property type="evidence" value="ECO:0007669"/>
    <property type="project" value="TreeGrafter"/>
</dbReference>
<keyword evidence="3" id="KW-0804">Transcription</keyword>
<evidence type="ECO:0000256" key="3">
    <source>
        <dbReference type="ARBA" id="ARBA00023163"/>
    </source>
</evidence>
<name>A0A844HU04_9RHOB</name>
<accession>A0A844HU04</accession>
<dbReference type="PANTHER" id="PTHR44846:SF1">
    <property type="entry name" value="MANNOSYL-D-GLYCERATE TRANSPORT_METABOLISM SYSTEM REPRESSOR MNGR-RELATED"/>
    <property type="match status" value="1"/>
</dbReference>
<dbReference type="SUPFAM" id="SSF64288">
    <property type="entry name" value="Chorismate lyase-like"/>
    <property type="match status" value="1"/>
</dbReference>
<dbReference type="Pfam" id="PF07702">
    <property type="entry name" value="UTRA"/>
    <property type="match status" value="1"/>
</dbReference>
<dbReference type="CDD" id="cd07377">
    <property type="entry name" value="WHTH_GntR"/>
    <property type="match status" value="1"/>
</dbReference>
<dbReference type="Pfam" id="PF00392">
    <property type="entry name" value="GntR"/>
    <property type="match status" value="1"/>
</dbReference>
<dbReference type="InterPro" id="IPR028978">
    <property type="entry name" value="Chorismate_lyase_/UTRA_dom_sf"/>
</dbReference>
<evidence type="ECO:0000313" key="6">
    <source>
        <dbReference type="Proteomes" id="UP000449846"/>
    </source>
</evidence>
<dbReference type="AlphaFoldDB" id="A0A844HU04"/>
<evidence type="ECO:0000256" key="1">
    <source>
        <dbReference type="ARBA" id="ARBA00023015"/>
    </source>
</evidence>
<protein>
    <submittedName>
        <fullName evidence="5">GntR family transcriptional regulator</fullName>
    </submittedName>
</protein>
<dbReference type="Gene3D" id="3.40.1410.10">
    <property type="entry name" value="Chorismate lyase-like"/>
    <property type="match status" value="1"/>
</dbReference>
<dbReference type="PANTHER" id="PTHR44846">
    <property type="entry name" value="MANNOSYL-D-GLYCERATE TRANSPORT/METABOLISM SYSTEM REPRESSOR MNGR-RELATED"/>
    <property type="match status" value="1"/>
</dbReference>
<organism evidence="5 6">
    <name type="scientific">Paracoccus litorisediminis</name>
    <dbReference type="NCBI Taxonomy" id="2006130"/>
    <lineage>
        <taxon>Bacteria</taxon>
        <taxon>Pseudomonadati</taxon>
        <taxon>Pseudomonadota</taxon>
        <taxon>Alphaproteobacteria</taxon>
        <taxon>Rhodobacterales</taxon>
        <taxon>Paracoccaceae</taxon>
        <taxon>Paracoccus</taxon>
    </lineage>
</organism>
<reference evidence="5 6" key="1">
    <citation type="submission" date="2019-11" db="EMBL/GenBank/DDBJ databases">
        <authorList>
            <person name="Dong K."/>
        </authorList>
    </citation>
    <scope>NUCLEOTIDE SEQUENCE [LARGE SCALE GENOMIC DNA]</scope>
    <source>
        <strain evidence="5 6">NBRC 112902</strain>
    </source>
</reference>
<sequence length="261" mass="29090">MSDAPQDQTGSREDPLGSIRLDLYSGEQLYRQLHQALRAAILSGAYSEGGILPSENELRDRLSIARTTVRNAMALLERDGLVRKERGRGTIVTHRPVTHSVWNFGSFSDLARSKGLRPVTRVLGHRIEDGTLILTRARGLDDGSRVTWMNLDTSWLPLALYPGIERYDFAALSLYEVLRRDYDRHPARSELSLRVVPPSALLSEVFGEDPAIAGYLCASGEVLDAEGREVERTSIVYSPRVEMNFSTRWGQNPAPQGIGEK</sequence>
<dbReference type="RefSeq" id="WP_155042561.1">
    <property type="nucleotide sequence ID" value="NZ_JBHGCD010000059.1"/>
</dbReference>
<dbReference type="InterPro" id="IPR036390">
    <property type="entry name" value="WH_DNA-bd_sf"/>
</dbReference>
<proteinExistence type="predicted"/>
<dbReference type="PROSITE" id="PS50949">
    <property type="entry name" value="HTH_GNTR"/>
    <property type="match status" value="1"/>
</dbReference>
<dbReference type="SUPFAM" id="SSF46785">
    <property type="entry name" value="Winged helix' DNA-binding domain"/>
    <property type="match status" value="1"/>
</dbReference>
<dbReference type="Gene3D" id="1.10.10.10">
    <property type="entry name" value="Winged helix-like DNA-binding domain superfamily/Winged helix DNA-binding domain"/>
    <property type="match status" value="1"/>
</dbReference>
<dbReference type="EMBL" id="WMIG01000051">
    <property type="protein sequence ID" value="MTH62619.1"/>
    <property type="molecule type" value="Genomic_DNA"/>
</dbReference>
<gene>
    <name evidence="5" type="ORF">GL300_25980</name>
</gene>
<evidence type="ECO:0000313" key="5">
    <source>
        <dbReference type="EMBL" id="MTH62619.1"/>
    </source>
</evidence>
<dbReference type="InterPro" id="IPR000524">
    <property type="entry name" value="Tscrpt_reg_HTH_GntR"/>
</dbReference>
<evidence type="ECO:0000256" key="2">
    <source>
        <dbReference type="ARBA" id="ARBA00023125"/>
    </source>
</evidence>
<dbReference type="GO" id="GO:0003700">
    <property type="term" value="F:DNA-binding transcription factor activity"/>
    <property type="evidence" value="ECO:0007669"/>
    <property type="project" value="InterPro"/>
</dbReference>
<comment type="caution">
    <text evidence="5">The sequence shown here is derived from an EMBL/GenBank/DDBJ whole genome shotgun (WGS) entry which is preliminary data.</text>
</comment>
<dbReference type="GO" id="GO:0003677">
    <property type="term" value="F:DNA binding"/>
    <property type="evidence" value="ECO:0007669"/>
    <property type="project" value="UniProtKB-KW"/>
</dbReference>
<keyword evidence="2" id="KW-0238">DNA-binding</keyword>
<dbReference type="InterPro" id="IPR011663">
    <property type="entry name" value="UTRA"/>
</dbReference>
<dbReference type="Proteomes" id="UP000449846">
    <property type="component" value="Unassembled WGS sequence"/>
</dbReference>
<dbReference type="InterPro" id="IPR036388">
    <property type="entry name" value="WH-like_DNA-bd_sf"/>
</dbReference>
<dbReference type="OrthoDB" id="9808698at2"/>
<keyword evidence="1" id="KW-0805">Transcription regulation</keyword>
<keyword evidence="6" id="KW-1185">Reference proteome</keyword>
<dbReference type="PRINTS" id="PR00035">
    <property type="entry name" value="HTHGNTR"/>
</dbReference>
<dbReference type="SMART" id="SM00345">
    <property type="entry name" value="HTH_GNTR"/>
    <property type="match status" value="1"/>
</dbReference>
<evidence type="ECO:0000259" key="4">
    <source>
        <dbReference type="PROSITE" id="PS50949"/>
    </source>
</evidence>
<feature type="domain" description="HTH gntR-type" evidence="4">
    <location>
        <begin position="27"/>
        <end position="95"/>
    </location>
</feature>
<dbReference type="InterPro" id="IPR050679">
    <property type="entry name" value="Bact_HTH_transcr_reg"/>
</dbReference>